<proteinExistence type="predicted"/>
<reference evidence="1 2" key="1">
    <citation type="journal article" date="2024" name="Plant Biotechnol. J.">
        <title>Genome and CRISPR/Cas9 system of a widespread forest tree (Populus alba) in the world.</title>
        <authorList>
            <person name="Liu Y.J."/>
            <person name="Jiang P.F."/>
            <person name="Han X.M."/>
            <person name="Li X.Y."/>
            <person name="Wang H.M."/>
            <person name="Wang Y.J."/>
            <person name="Wang X.X."/>
            <person name="Zeng Q.Y."/>
        </authorList>
    </citation>
    <scope>NUCLEOTIDE SEQUENCE [LARGE SCALE GENOMIC DNA]</scope>
    <source>
        <strain evidence="2">cv. PAL-ZL1</strain>
    </source>
</reference>
<dbReference type="Proteomes" id="UP000309997">
    <property type="component" value="Unassembled WGS sequence"/>
</dbReference>
<keyword evidence="2" id="KW-1185">Reference proteome</keyword>
<comment type="caution">
    <text evidence="1">The sequence shown here is derived from an EMBL/GenBank/DDBJ whole genome shotgun (WGS) entry which is preliminary data.</text>
</comment>
<accession>A0ACC4BEZ1</accession>
<gene>
    <name evidence="1" type="ORF">D5086_022416</name>
</gene>
<evidence type="ECO:0000313" key="1">
    <source>
        <dbReference type="EMBL" id="KAL3577133.1"/>
    </source>
</evidence>
<protein>
    <submittedName>
        <fullName evidence="1">Uncharacterized protein</fullName>
    </submittedName>
</protein>
<dbReference type="EMBL" id="RCHU02000011">
    <property type="protein sequence ID" value="KAL3577133.1"/>
    <property type="molecule type" value="Genomic_DNA"/>
</dbReference>
<name>A0ACC4BEZ1_POPAL</name>
<evidence type="ECO:0000313" key="2">
    <source>
        <dbReference type="Proteomes" id="UP000309997"/>
    </source>
</evidence>
<organism evidence="1 2">
    <name type="scientific">Populus alba</name>
    <name type="common">White poplar</name>
    <dbReference type="NCBI Taxonomy" id="43335"/>
    <lineage>
        <taxon>Eukaryota</taxon>
        <taxon>Viridiplantae</taxon>
        <taxon>Streptophyta</taxon>
        <taxon>Embryophyta</taxon>
        <taxon>Tracheophyta</taxon>
        <taxon>Spermatophyta</taxon>
        <taxon>Magnoliopsida</taxon>
        <taxon>eudicotyledons</taxon>
        <taxon>Gunneridae</taxon>
        <taxon>Pentapetalae</taxon>
        <taxon>rosids</taxon>
        <taxon>fabids</taxon>
        <taxon>Malpighiales</taxon>
        <taxon>Salicaceae</taxon>
        <taxon>Saliceae</taxon>
        <taxon>Populus</taxon>
    </lineage>
</organism>
<sequence>MGPLLQFCGFVWCRSLVIGERRPLYVVFGADGNGAWDDDDMAIIGFVDFIYLFDGSAAVKADLDTLP</sequence>